<keyword evidence="3" id="KW-1185">Reference proteome</keyword>
<organism evidence="2 3">
    <name type="scientific">Durusdinium trenchii</name>
    <dbReference type="NCBI Taxonomy" id="1381693"/>
    <lineage>
        <taxon>Eukaryota</taxon>
        <taxon>Sar</taxon>
        <taxon>Alveolata</taxon>
        <taxon>Dinophyceae</taxon>
        <taxon>Suessiales</taxon>
        <taxon>Symbiodiniaceae</taxon>
        <taxon>Durusdinium</taxon>
    </lineage>
</organism>
<protein>
    <submittedName>
        <fullName evidence="2">Uncharacterized protein</fullName>
    </submittedName>
</protein>
<dbReference type="Proteomes" id="UP001642484">
    <property type="component" value="Unassembled WGS sequence"/>
</dbReference>
<reference evidence="2 3" key="1">
    <citation type="submission" date="2024-02" db="EMBL/GenBank/DDBJ databases">
        <authorList>
            <person name="Chen Y."/>
            <person name="Shah S."/>
            <person name="Dougan E. K."/>
            <person name="Thang M."/>
            <person name="Chan C."/>
        </authorList>
    </citation>
    <scope>NUCLEOTIDE SEQUENCE [LARGE SCALE GENOMIC DNA]</scope>
</reference>
<accession>A0ABP0SQ04</accession>
<gene>
    <name evidence="2" type="ORF">CCMP2556_LOCUS52847</name>
</gene>
<evidence type="ECO:0000313" key="2">
    <source>
        <dbReference type="EMBL" id="CAK9114274.1"/>
    </source>
</evidence>
<feature type="region of interest" description="Disordered" evidence="1">
    <location>
        <begin position="140"/>
        <end position="168"/>
    </location>
</feature>
<name>A0ABP0SQ04_9DINO</name>
<proteinExistence type="predicted"/>
<dbReference type="EMBL" id="CAXAMN010027979">
    <property type="protein sequence ID" value="CAK9114274.1"/>
    <property type="molecule type" value="Genomic_DNA"/>
</dbReference>
<evidence type="ECO:0000256" key="1">
    <source>
        <dbReference type="SAM" id="MobiDB-lite"/>
    </source>
</evidence>
<evidence type="ECO:0000313" key="3">
    <source>
        <dbReference type="Proteomes" id="UP001642484"/>
    </source>
</evidence>
<comment type="caution">
    <text evidence="2">The sequence shown here is derived from an EMBL/GenBank/DDBJ whole genome shotgun (WGS) entry which is preliminary data.</text>
</comment>
<sequence>MQACCLQQHAATTVHKVATKSFLLPDLPISQCLPYSLKDQQLLNGNVPQPLDWLRAWRACKATASFEGAVSFYQTDDFARGCRRRTSSRSLRCMIIVMHWAVRKLRKERLMAATSISVSVDDRKDHRLVRYRCSFLPQGTGPRAQEIDSNNGHAVQDPNNDREQEPASFNSIEDWCRAPPVVQEGLLGVYRLGGDVAENTLESHDQDKSDSMASSIHTVLEQGCRDPDGCLDNEALDAIRKRIHHFASDQGPSVMKCSKIIASDPRLPNIVWASYDPAHQVRNAFKDPLSAEPEFNQQWERLFGHSKSLVPLIQNSEVWKARLIAAQRAVCEQHGSQGGIDKIMRNLSIAKHRFDSAGTPMFKYCCAIRAIALVCGMQERNSPSLRKRAEAALLDMVAPNLVRVGLTCDFTAECLSFLRTNFDIDDPDVSLFQQAFKEFHSRQKALFIDGHILMDPSTLPGPTVHSGKTATQIIFEIEAPEPIYYGGKVHFLCTRASAQEVRGIMNKMASVVDAMLQRLDVDLAGDQVVCKLLRLRNFAQGVARSLCLMAKTQASLRPQVLHVLPAADNRFLWSWAVAPQWRAKYARQVPWCPKCDEVVGFFAALKVNTTTLERDLGHLLNKLQAHSGPLAADGATISAILEVAIEGPQTEAEVFCTCCRRRWSAGPDSIFKALCQSMGCSL</sequence>